<proteinExistence type="predicted"/>
<feature type="region of interest" description="Disordered" evidence="1">
    <location>
        <begin position="1"/>
        <end position="263"/>
    </location>
</feature>
<feature type="compositionally biased region" description="Low complexity" evidence="1">
    <location>
        <begin position="11"/>
        <end position="76"/>
    </location>
</feature>
<name>A0A9W9F4D2_9EURO</name>
<dbReference type="SUPFAM" id="SSF53300">
    <property type="entry name" value="vWA-like"/>
    <property type="match status" value="1"/>
</dbReference>
<keyword evidence="3" id="KW-1185">Reference proteome</keyword>
<accession>A0A9W9F4D2</accession>
<dbReference type="OrthoDB" id="2142040at2759"/>
<evidence type="ECO:0000313" key="2">
    <source>
        <dbReference type="EMBL" id="KAJ5093266.1"/>
    </source>
</evidence>
<dbReference type="PANTHER" id="PTHR34706:SF2">
    <property type="entry name" value="RFEF"/>
    <property type="match status" value="1"/>
</dbReference>
<feature type="compositionally biased region" description="Low complexity" evidence="1">
    <location>
        <begin position="200"/>
        <end position="210"/>
    </location>
</feature>
<feature type="region of interest" description="Disordered" evidence="1">
    <location>
        <begin position="541"/>
        <end position="650"/>
    </location>
</feature>
<feature type="compositionally biased region" description="Low complexity" evidence="1">
    <location>
        <begin position="584"/>
        <end position="635"/>
    </location>
</feature>
<protein>
    <recommendedName>
        <fullName evidence="4">VWFA domain-containing protein</fullName>
    </recommendedName>
</protein>
<comment type="caution">
    <text evidence="2">The sequence shown here is derived from an EMBL/GenBank/DDBJ whole genome shotgun (WGS) entry which is preliminary data.</text>
</comment>
<dbReference type="EMBL" id="JAPQKH010000006">
    <property type="protein sequence ID" value="KAJ5093266.1"/>
    <property type="molecule type" value="Genomic_DNA"/>
</dbReference>
<evidence type="ECO:0000256" key="1">
    <source>
        <dbReference type="SAM" id="MobiDB-lite"/>
    </source>
</evidence>
<sequence length="650" mass="68807">MGFASKIAAAQNNSQTQPPSQGQSQQNMPSNQGTYGGAPPTGYTGGPPAALRPGGYPPQQQQQQQQPQQPQQGQYQAFPGSPPPNQGSRQGYPPYGGSPAQQYQPYHTPSPAATPYARAPPQQPSPYPASAQQGYARPPPPPPQGQPYGSSGSPYPGQQPPYQGQQSPYPGQQPPYPGHPSPYPGQQPGSHPRDQPPAYPGQQPAYNQGQYPPPQGSPYPPQGSPYPGAQGRPGPPPGPPSGQYGAPGGGGPPPQAAPPTPQQVSAYRQLLIATIQEKNLQPFYPPERLDRLVDSLANNAPGKLQRLIQEWSVPMEVATDVMKLALFDVILYVDDSGSIEFEEKGLRKDQLRQILGIVATAASTFDEDGISVRFMNSQESGDGIRNAEDVNRLVSRVRFAGLTPLGTSLRSKVIDPMVVGPARAGRLEKPVLVITITDGQPAGEPHSSVSDAIRHAVAETSRTRYGRGAVSFQFSQVGNDQRAREFLGDLDEDPEIGNLVDCTSNFEVEQDEMSRANPPVHLTRELWCAKLMLGAIDSSYDTKDEKASGGGGGRPPPPASYGGGGGYNQGPPAPQGGPPPGYGAPPSGYQSGPPQGSYTPQPGYQQGPPPQQQQQQQPYGGASRGSPYGQPQPYGYPGGAGGYPPPPRRY</sequence>
<feature type="compositionally biased region" description="Pro residues" evidence="1">
    <location>
        <begin position="171"/>
        <end position="185"/>
    </location>
</feature>
<evidence type="ECO:0008006" key="4">
    <source>
        <dbReference type="Google" id="ProtNLM"/>
    </source>
</evidence>
<dbReference type="AlphaFoldDB" id="A0A9W9F4D2"/>
<evidence type="ECO:0000313" key="3">
    <source>
        <dbReference type="Proteomes" id="UP001149165"/>
    </source>
</evidence>
<feature type="compositionally biased region" description="Pro residues" evidence="1">
    <location>
        <begin position="250"/>
        <end position="261"/>
    </location>
</feature>
<feature type="compositionally biased region" description="Low complexity" evidence="1">
    <location>
        <begin position="146"/>
        <end position="170"/>
    </location>
</feature>
<feature type="compositionally biased region" description="Pro residues" evidence="1">
    <location>
        <begin position="211"/>
        <end position="224"/>
    </location>
</feature>
<dbReference type="InterPro" id="IPR036465">
    <property type="entry name" value="vWFA_dom_sf"/>
</dbReference>
<dbReference type="PANTHER" id="PTHR34706">
    <property type="entry name" value="SLR1338 PROTEIN"/>
    <property type="match status" value="1"/>
</dbReference>
<reference evidence="2" key="2">
    <citation type="journal article" date="2023" name="IMA Fungus">
        <title>Comparative genomic study of the Penicillium genus elucidates a diverse pangenome and 15 lateral gene transfer events.</title>
        <authorList>
            <person name="Petersen C."/>
            <person name="Sorensen T."/>
            <person name="Nielsen M.R."/>
            <person name="Sondergaard T.E."/>
            <person name="Sorensen J.L."/>
            <person name="Fitzpatrick D.A."/>
            <person name="Frisvad J.C."/>
            <person name="Nielsen K.L."/>
        </authorList>
    </citation>
    <scope>NUCLEOTIDE SEQUENCE</scope>
    <source>
        <strain evidence="2">IBT 30069</strain>
    </source>
</reference>
<dbReference type="Proteomes" id="UP001149165">
    <property type="component" value="Unassembled WGS sequence"/>
</dbReference>
<reference evidence="2" key="1">
    <citation type="submission" date="2022-11" db="EMBL/GenBank/DDBJ databases">
        <authorList>
            <person name="Petersen C."/>
        </authorList>
    </citation>
    <scope>NUCLEOTIDE SEQUENCE</scope>
    <source>
        <strain evidence="2">IBT 30069</strain>
    </source>
</reference>
<gene>
    <name evidence="2" type="ORF">N7456_009127</name>
</gene>
<organism evidence="2 3">
    <name type="scientific">Penicillium angulare</name>
    <dbReference type="NCBI Taxonomy" id="116970"/>
    <lineage>
        <taxon>Eukaryota</taxon>
        <taxon>Fungi</taxon>
        <taxon>Dikarya</taxon>
        <taxon>Ascomycota</taxon>
        <taxon>Pezizomycotina</taxon>
        <taxon>Eurotiomycetes</taxon>
        <taxon>Eurotiomycetidae</taxon>
        <taxon>Eurotiales</taxon>
        <taxon>Aspergillaceae</taxon>
        <taxon>Penicillium</taxon>
    </lineage>
</organism>
<feature type="compositionally biased region" description="Pro residues" evidence="1">
    <location>
        <begin position="571"/>
        <end position="583"/>
    </location>
</feature>